<evidence type="ECO:0000313" key="1">
    <source>
        <dbReference type="EMBL" id="CEL05517.1"/>
    </source>
</evidence>
<dbReference type="Proteomes" id="UP000054771">
    <property type="component" value="Unassembled WGS sequence"/>
</dbReference>
<dbReference type="OMA" id="ANMAFEF"/>
<name>A0A0U5G3M8_ASPCI</name>
<protein>
    <submittedName>
        <fullName evidence="1">Uncharacterized protein</fullName>
    </submittedName>
</protein>
<proteinExistence type="predicted"/>
<sequence>MPPTRYNLRPRIRKWPYNIYRRFDPRPRPATPDNDRDEIFSRVISKAPKRDTPLLYQEPEKWTREHLRIANVEHEVDVPIERIIDPRYIPPDDSKKFRKMEKYLRNPPWLDPGADRPDRSKGIDPTIPFFNFFTAIQYGTNCGTLDSGGVHDTIDLIDDIVKEVFRDRRIRVRQHDHIPLTAFGLWRKERYGQRVDATISCVSSNRTDGVLRLVSGIPLAVITAPRKRGELGMARYEIPQLLLQLNMVYNFDATRGEYDAFLVSFDEPFRYTFIRAVASADYIRSIRGNEPAKGALKVLRSRRYDIAGMDWVARMEFLRNMIGLCRYLVSRPEYKFPVHEI</sequence>
<evidence type="ECO:0000313" key="2">
    <source>
        <dbReference type="Proteomes" id="UP000054771"/>
    </source>
</evidence>
<dbReference type="OrthoDB" id="4422094at2759"/>
<keyword evidence="2" id="KW-1185">Reference proteome</keyword>
<gene>
    <name evidence="1" type="ORF">ASPCAL06635</name>
</gene>
<dbReference type="AlphaFoldDB" id="A0A0U5G3M8"/>
<organism evidence="1 2">
    <name type="scientific">Aspergillus calidoustus</name>
    <dbReference type="NCBI Taxonomy" id="454130"/>
    <lineage>
        <taxon>Eukaryota</taxon>
        <taxon>Fungi</taxon>
        <taxon>Dikarya</taxon>
        <taxon>Ascomycota</taxon>
        <taxon>Pezizomycotina</taxon>
        <taxon>Eurotiomycetes</taxon>
        <taxon>Eurotiomycetidae</taxon>
        <taxon>Eurotiales</taxon>
        <taxon>Aspergillaceae</taxon>
        <taxon>Aspergillus</taxon>
        <taxon>Aspergillus subgen. Nidulantes</taxon>
    </lineage>
</organism>
<accession>A0A0U5G3M8</accession>
<reference evidence="2" key="1">
    <citation type="journal article" date="2016" name="Genome Announc.">
        <title>Draft genome sequences of fungus Aspergillus calidoustus.</title>
        <authorList>
            <person name="Horn F."/>
            <person name="Linde J."/>
            <person name="Mattern D.J."/>
            <person name="Walther G."/>
            <person name="Guthke R."/>
            <person name="Scherlach K."/>
            <person name="Martin K."/>
            <person name="Brakhage A.A."/>
            <person name="Petzke L."/>
            <person name="Valiante V."/>
        </authorList>
    </citation>
    <scope>NUCLEOTIDE SEQUENCE [LARGE SCALE GENOMIC DNA]</scope>
    <source>
        <strain evidence="2">SF006504</strain>
    </source>
</reference>
<dbReference type="EMBL" id="CDMC01000005">
    <property type="protein sequence ID" value="CEL05517.1"/>
    <property type="molecule type" value="Genomic_DNA"/>
</dbReference>